<dbReference type="OrthoDB" id="4773026at2"/>
<evidence type="ECO:0000313" key="7">
    <source>
        <dbReference type="Proteomes" id="UP000198859"/>
    </source>
</evidence>
<accession>A0A1H1RKR1</accession>
<dbReference type="EMBL" id="LT629757">
    <property type="protein sequence ID" value="SDS36106.1"/>
    <property type="molecule type" value="Genomic_DNA"/>
</dbReference>
<reference evidence="7" key="1">
    <citation type="submission" date="2016-10" db="EMBL/GenBank/DDBJ databases">
        <authorList>
            <person name="Varghese N."/>
            <person name="Submissions S."/>
        </authorList>
    </citation>
    <scope>NUCLEOTIDE SEQUENCE [LARGE SCALE GENOMIC DNA]</scope>
    <source>
        <strain evidence="7">DSM 22127</strain>
    </source>
</reference>
<dbReference type="Pfam" id="PF07947">
    <property type="entry name" value="YhhN"/>
    <property type="match status" value="1"/>
</dbReference>
<dbReference type="GO" id="GO:0016020">
    <property type="term" value="C:membrane"/>
    <property type="evidence" value="ECO:0007669"/>
    <property type="project" value="UniProtKB-SubCell"/>
</dbReference>
<proteinExistence type="inferred from homology"/>
<keyword evidence="5" id="KW-0472">Membrane</keyword>
<dbReference type="Proteomes" id="UP000198859">
    <property type="component" value="Chromosome I"/>
</dbReference>
<evidence type="ECO:0000256" key="5">
    <source>
        <dbReference type="ARBA" id="ARBA00023136"/>
    </source>
</evidence>
<gene>
    <name evidence="6" type="ORF">SAMN04488570_1710</name>
</gene>
<evidence type="ECO:0000256" key="4">
    <source>
        <dbReference type="ARBA" id="ARBA00022989"/>
    </source>
</evidence>
<keyword evidence="3" id="KW-0812">Transmembrane</keyword>
<name>A0A1H1RKR1_9ACTN</name>
<comment type="subcellular location">
    <subcellularLocation>
        <location evidence="1">Membrane</location>
        <topology evidence="1">Multi-pass membrane protein</topology>
    </subcellularLocation>
</comment>
<evidence type="ECO:0000256" key="1">
    <source>
        <dbReference type="ARBA" id="ARBA00004141"/>
    </source>
</evidence>
<comment type="similarity">
    <text evidence="2">Belongs to the TMEM86 family.</text>
</comment>
<dbReference type="InterPro" id="IPR012506">
    <property type="entry name" value="TMEM86B-like"/>
</dbReference>
<keyword evidence="7" id="KW-1185">Reference proteome</keyword>
<protein>
    <submittedName>
        <fullName evidence="6">Uncharacterized membrane protein YhhN</fullName>
    </submittedName>
</protein>
<dbReference type="AlphaFoldDB" id="A0A1H1RKR1"/>
<dbReference type="STRING" id="642780.SAMN04488570_1710"/>
<dbReference type="PANTHER" id="PTHR31885">
    <property type="entry name" value="GH04784P"/>
    <property type="match status" value="1"/>
</dbReference>
<evidence type="ECO:0000313" key="6">
    <source>
        <dbReference type="EMBL" id="SDS36106.1"/>
    </source>
</evidence>
<dbReference type="RefSeq" id="WP_091728421.1">
    <property type="nucleotide sequence ID" value="NZ_LT629757.1"/>
</dbReference>
<evidence type="ECO:0000256" key="3">
    <source>
        <dbReference type="ARBA" id="ARBA00022692"/>
    </source>
</evidence>
<dbReference type="PANTHER" id="PTHR31885:SF6">
    <property type="entry name" value="GH04784P"/>
    <property type="match status" value="1"/>
</dbReference>
<dbReference type="GO" id="GO:0016787">
    <property type="term" value="F:hydrolase activity"/>
    <property type="evidence" value="ECO:0007669"/>
    <property type="project" value="TreeGrafter"/>
</dbReference>
<keyword evidence="4" id="KW-1133">Transmembrane helix</keyword>
<sequence length="241" mass="25216">MTTRTSHRARLAYLAVASLDTWLAGRSDHVGARRWTKPLLMPVLATSLATDPRATGSPLRTATLAAQVGGWGGDVALLGKGTSPFLAGMASFAAGHAAYLAGLHQVRAARPLWQAPGLRAALATWVVSAPPLAYAAHRRQPELGPPVLAYAALLAVLAGATTHLDPDLPVDARRLLAAGGWTFLVSDTLLALRSFVLDDAPPALESAVMATYTLAQLMLSEGAARSTTSSARHHWTSFSAT</sequence>
<organism evidence="6 7">
    <name type="scientific">Nocardioides scoriae</name>
    <dbReference type="NCBI Taxonomy" id="642780"/>
    <lineage>
        <taxon>Bacteria</taxon>
        <taxon>Bacillati</taxon>
        <taxon>Actinomycetota</taxon>
        <taxon>Actinomycetes</taxon>
        <taxon>Propionibacteriales</taxon>
        <taxon>Nocardioidaceae</taxon>
        <taxon>Nocardioides</taxon>
    </lineage>
</organism>
<evidence type="ECO:0000256" key="2">
    <source>
        <dbReference type="ARBA" id="ARBA00007375"/>
    </source>
</evidence>